<dbReference type="PANTHER" id="PTHR34475">
    <property type="match status" value="1"/>
</dbReference>
<gene>
    <name evidence="4" type="ORF">E6C76_19385</name>
</gene>
<dbReference type="OrthoDB" id="8561330at2"/>
<dbReference type="AlphaFoldDB" id="A0A4S4AQ20"/>
<proteinExistence type="predicted"/>
<keyword evidence="2" id="KW-0472">Membrane</keyword>
<dbReference type="Pfam" id="PF13413">
    <property type="entry name" value="HTH_25"/>
    <property type="match status" value="1"/>
</dbReference>
<dbReference type="SUPFAM" id="SSF47413">
    <property type="entry name" value="lambda repressor-like DNA-binding domains"/>
    <property type="match status" value="1"/>
</dbReference>
<dbReference type="Pfam" id="PF13464">
    <property type="entry name" value="RodZ_C"/>
    <property type="match status" value="1"/>
</dbReference>
<dbReference type="RefSeq" id="WP_136349911.1">
    <property type="nucleotide sequence ID" value="NZ_SSOC01000008.1"/>
</dbReference>
<evidence type="ECO:0000256" key="1">
    <source>
        <dbReference type="SAM" id="MobiDB-lite"/>
    </source>
</evidence>
<evidence type="ECO:0000313" key="5">
    <source>
        <dbReference type="Proteomes" id="UP000308430"/>
    </source>
</evidence>
<evidence type="ECO:0000313" key="4">
    <source>
        <dbReference type="EMBL" id="THF61826.1"/>
    </source>
</evidence>
<reference evidence="4 5" key="1">
    <citation type="submission" date="2019-04" db="EMBL/GenBank/DDBJ databases">
        <title>Azoarcus nasutitermitis sp. nov. isolated from termite nest.</title>
        <authorList>
            <person name="Lin S.-Y."/>
            <person name="Hameed A."/>
            <person name="Hsu Y.-H."/>
            <person name="Young C.-C."/>
        </authorList>
    </citation>
    <scope>NUCLEOTIDE SEQUENCE [LARGE SCALE GENOMIC DNA]</scope>
    <source>
        <strain evidence="4 5">CC-YHH838</strain>
    </source>
</reference>
<keyword evidence="2" id="KW-1133">Transmembrane helix</keyword>
<dbReference type="GO" id="GO:0003677">
    <property type="term" value="F:DNA binding"/>
    <property type="evidence" value="ECO:0007669"/>
    <property type="project" value="InterPro"/>
</dbReference>
<dbReference type="InterPro" id="IPR001387">
    <property type="entry name" value="Cro/C1-type_HTH"/>
</dbReference>
<evidence type="ECO:0000259" key="3">
    <source>
        <dbReference type="Pfam" id="PF13464"/>
    </source>
</evidence>
<dbReference type="InterPro" id="IPR025194">
    <property type="entry name" value="RodZ-like_C"/>
</dbReference>
<dbReference type="InterPro" id="IPR010982">
    <property type="entry name" value="Lambda_DNA-bd_dom_sf"/>
</dbReference>
<dbReference type="CDD" id="cd00093">
    <property type="entry name" value="HTH_XRE"/>
    <property type="match status" value="1"/>
</dbReference>
<dbReference type="Gene3D" id="1.10.260.40">
    <property type="entry name" value="lambda repressor-like DNA-binding domains"/>
    <property type="match status" value="1"/>
</dbReference>
<comment type="caution">
    <text evidence="4">The sequence shown here is derived from an EMBL/GenBank/DDBJ whole genome shotgun (WGS) entry which is preliminary data.</text>
</comment>
<keyword evidence="2" id="KW-0812">Transmembrane</keyword>
<protein>
    <submittedName>
        <fullName evidence="4">Helix-turn-helix domain-containing protein</fullName>
    </submittedName>
</protein>
<organism evidence="4 5">
    <name type="scientific">Pseudothauera nasutitermitis</name>
    <dbReference type="NCBI Taxonomy" id="2565930"/>
    <lineage>
        <taxon>Bacteria</taxon>
        <taxon>Pseudomonadati</taxon>
        <taxon>Pseudomonadota</taxon>
        <taxon>Betaproteobacteria</taxon>
        <taxon>Rhodocyclales</taxon>
        <taxon>Zoogloeaceae</taxon>
        <taxon>Pseudothauera</taxon>
    </lineage>
</organism>
<feature type="region of interest" description="Disordered" evidence="1">
    <location>
        <begin position="162"/>
        <end position="222"/>
    </location>
</feature>
<feature type="domain" description="Cytoskeleton protein RodZ-like C-terminal" evidence="3">
    <location>
        <begin position="227"/>
        <end position="298"/>
    </location>
</feature>
<feature type="region of interest" description="Disordered" evidence="1">
    <location>
        <begin position="1"/>
        <end position="20"/>
    </location>
</feature>
<feature type="transmembrane region" description="Helical" evidence="2">
    <location>
        <begin position="123"/>
        <end position="140"/>
    </location>
</feature>
<sequence>MSDASQQYEHDGPAEGPAPGEILRCAREARGLTVANVAQMLKLGVRQIEAMEAGRFDLLPGPAFVRGFVRNYARLLGIDAEPLVEAVAPGKAAPARVELSPVSNAEGVMPNAGGERQMSSTPIALVAFGLLLVVLAGWYFDWFQTPDPADIAAPQIVPLEEGGAEPLFPPISENDPQPAGVQVEPLPENETPAETPGPAAAVETPQAAPVAPAATAEAPAAGGSTIELRFQGESWYEVRDHANNVVGTGIGRAGEQRVVRGEAPFALVIGNAREVRLLHDGQPVDLAPHTRVSVARLTVQ</sequence>
<accession>A0A4S4AQ20</accession>
<evidence type="ECO:0000256" key="2">
    <source>
        <dbReference type="SAM" id="Phobius"/>
    </source>
</evidence>
<dbReference type="PANTHER" id="PTHR34475:SF1">
    <property type="entry name" value="CYTOSKELETON PROTEIN RODZ"/>
    <property type="match status" value="1"/>
</dbReference>
<keyword evidence="5" id="KW-1185">Reference proteome</keyword>
<name>A0A4S4AQ20_9RHOO</name>
<dbReference type="Proteomes" id="UP000308430">
    <property type="component" value="Unassembled WGS sequence"/>
</dbReference>
<dbReference type="EMBL" id="SSOC01000008">
    <property type="protein sequence ID" value="THF61826.1"/>
    <property type="molecule type" value="Genomic_DNA"/>
</dbReference>
<feature type="compositionally biased region" description="Low complexity" evidence="1">
    <location>
        <begin position="188"/>
        <end position="221"/>
    </location>
</feature>
<dbReference type="InterPro" id="IPR050400">
    <property type="entry name" value="Bact_Cytoskel_RodZ"/>
</dbReference>